<evidence type="ECO:0000313" key="2">
    <source>
        <dbReference type="EMBL" id="MDD1783640.1"/>
    </source>
</evidence>
<proteinExistence type="predicted"/>
<dbReference type="EMBL" id="JAJUBB010000021">
    <property type="protein sequence ID" value="MDD1783640.1"/>
    <property type="molecule type" value="Genomic_DNA"/>
</dbReference>
<dbReference type="PANTHER" id="PTHR43153:SF1">
    <property type="entry name" value="ELECTRON TRANSFER FLAVOPROTEIN SUBUNIT ALPHA, MITOCHONDRIAL"/>
    <property type="match status" value="1"/>
</dbReference>
<comment type="caution">
    <text evidence="2">The sequence shown here is derived from an EMBL/GenBank/DDBJ whole genome shotgun (WGS) entry which is preliminary data.</text>
</comment>
<accession>A0ABT5QRM5</accession>
<gene>
    <name evidence="2" type="ORF">LRP49_20910</name>
</gene>
<reference evidence="2" key="1">
    <citation type="submission" date="2021-12" db="EMBL/GenBank/DDBJ databases">
        <title>Enterovibrio ZSDZ35 sp. nov. and Enterovibrio ZSDZ42 sp. nov., isolated from coastal seawater in Qingdao.</title>
        <authorList>
            <person name="Zhang P."/>
        </authorList>
    </citation>
    <scope>NUCLEOTIDE SEQUENCE</scope>
    <source>
        <strain evidence="2">ZSDZ35</strain>
    </source>
</reference>
<dbReference type="PANTHER" id="PTHR43153">
    <property type="entry name" value="ELECTRON TRANSFER FLAVOPROTEIN ALPHA"/>
    <property type="match status" value="1"/>
</dbReference>
<organism evidence="2 3">
    <name type="scientific">Enterovibrio qingdaonensis</name>
    <dbReference type="NCBI Taxonomy" id="2899818"/>
    <lineage>
        <taxon>Bacteria</taxon>
        <taxon>Pseudomonadati</taxon>
        <taxon>Pseudomonadota</taxon>
        <taxon>Gammaproteobacteria</taxon>
        <taxon>Vibrionales</taxon>
        <taxon>Vibrionaceae</taxon>
        <taxon>Enterovibrio</taxon>
    </lineage>
</organism>
<keyword evidence="3" id="KW-1185">Reference proteome</keyword>
<sequence length="403" mass="43095">MDDIIRRDPRAERIARNRLHPDYDSVSASSSLMVGGINRKDVHNTGILSAEGIKRIDRSGAAVAKGLASQRLKEATLPLHAIPEPEGFIVVFSDADSDKLTVLDKDMLGLAHQLSATYDNQTAVLFISLYPRTDDLSLYGAHRTLTLSSTDYSPEVWLRNLLVLEDTLQPKHWVFADGSLCGSDLARRLAVSLKERPVTRGKHYLDGTLNCGSGDASKSVDRAVSRILLVEEQVADPISGFVTEAEEIAHLAGSDSHAGIEDLGQVAVDPANIPLAETRFILSGGNGVRNWALFHQCAKTLGATEGASRVAVDNGFMPRTTQVGATGTYVNAKVYVAVGISGAIQHLQGMTHCDTVIAINADPNCDMVKRADLSVIADSSEVMQALVNAIEGSDSAGVFDHAG</sequence>
<evidence type="ECO:0000259" key="1">
    <source>
        <dbReference type="Pfam" id="PF00766"/>
    </source>
</evidence>
<dbReference type="InterPro" id="IPR014731">
    <property type="entry name" value="ETF_asu_C"/>
</dbReference>
<feature type="domain" description="Electron transfer flavoprotein alpha subunit C-terminal" evidence="1">
    <location>
        <begin position="275"/>
        <end position="350"/>
    </location>
</feature>
<dbReference type="Gene3D" id="3.40.50.620">
    <property type="entry name" value="HUPs"/>
    <property type="match status" value="1"/>
</dbReference>
<protein>
    <submittedName>
        <fullName evidence="2">Electron transfer flavoprotein subunit alpha/FixB family protein</fullName>
    </submittedName>
</protein>
<dbReference type="InterPro" id="IPR029035">
    <property type="entry name" value="DHS-like_NAD/FAD-binding_dom"/>
</dbReference>
<name>A0ABT5QRM5_9GAMM</name>
<dbReference type="RefSeq" id="WP_274144654.1">
    <property type="nucleotide sequence ID" value="NZ_JAJUBB010000021.1"/>
</dbReference>
<dbReference type="Gene3D" id="3.40.50.1220">
    <property type="entry name" value="TPP-binding domain"/>
    <property type="match status" value="1"/>
</dbReference>
<dbReference type="Pfam" id="PF00766">
    <property type="entry name" value="ETF_alpha"/>
    <property type="match status" value="1"/>
</dbReference>
<dbReference type="SUPFAM" id="SSF52467">
    <property type="entry name" value="DHS-like NAD/FAD-binding domain"/>
    <property type="match status" value="1"/>
</dbReference>
<dbReference type="SUPFAM" id="SSF52402">
    <property type="entry name" value="Adenine nucleotide alpha hydrolases-like"/>
    <property type="match status" value="1"/>
</dbReference>
<evidence type="ECO:0000313" key="3">
    <source>
        <dbReference type="Proteomes" id="UP001149821"/>
    </source>
</evidence>
<dbReference type="Proteomes" id="UP001149821">
    <property type="component" value="Unassembled WGS sequence"/>
</dbReference>
<dbReference type="InterPro" id="IPR014729">
    <property type="entry name" value="Rossmann-like_a/b/a_fold"/>
</dbReference>
<dbReference type="InterPro" id="IPR001308">
    <property type="entry name" value="ETF_a/FixB"/>
</dbReference>